<keyword evidence="5" id="KW-0378">Hydrolase</keyword>
<evidence type="ECO:0000313" key="9">
    <source>
        <dbReference type="EMBL" id="MXP32543.1"/>
    </source>
</evidence>
<keyword evidence="3" id="KW-0479">Metal-binding</keyword>
<dbReference type="Gene3D" id="3.40.630.10">
    <property type="entry name" value="Zn peptidases"/>
    <property type="match status" value="1"/>
</dbReference>
<evidence type="ECO:0000259" key="8">
    <source>
        <dbReference type="Pfam" id="PF04389"/>
    </source>
</evidence>
<keyword evidence="10" id="KW-1185">Reference proteome</keyword>
<feature type="signal peptide" evidence="7">
    <location>
        <begin position="1"/>
        <end position="25"/>
    </location>
</feature>
<comment type="caution">
    <text evidence="9">The sequence shown here is derived from an EMBL/GenBank/DDBJ whole genome shotgun (WGS) entry which is preliminary data.</text>
</comment>
<feature type="chain" id="PRO_5032422326" evidence="7">
    <location>
        <begin position="26"/>
        <end position="487"/>
    </location>
</feature>
<dbReference type="EMBL" id="WTYE01000001">
    <property type="protein sequence ID" value="MXP32543.1"/>
    <property type="molecule type" value="Genomic_DNA"/>
</dbReference>
<dbReference type="AlphaFoldDB" id="A0A845ATR3"/>
<sequence length="487" mass="51597">MIGARGVFAALAVLALAGCQTTPNAERQFELAQATLDNHIRTLASAEYGGREPGTEGGRKTQTYLVDALESYGFVSGVADGSWRQPVELVRIRPETAELTIGNVAISGYQLVVRHDQPALAIEDSRLTVLAPGAEPPPDGSQKGRSAVMFADAIFAGEGRTMSDAGFDAIIILFGEEDTQRFGQASRSFARGSWGLSSAKPGAVPYVALSPEASAQFAQAVGHDVPSLLALAQEQEAGAFQRRTPVAISGTFAVDRTETANVIGKLPGSVPDSGAVMLLAHWDHLGMCGPEDAEDRLCNGAVDNASGIGVMLETARRIAQDGPLDRDLYVMGTTAEELGLLGAEAFAKDPPFPLPTIVAAFNMDTVAIAPRGAPATVIGWERTPLDAGIKQVTEAIGVELDVLEEHQQFVRRQDGWALLSRDVPVVLVTSSFGDEEAFSAFLNGPYHKANDEWSPDMELGGATDDIFLHIALLKHFGSTVAYPVGEE</sequence>
<keyword evidence="4 7" id="KW-0732">Signal</keyword>
<dbReference type="PANTHER" id="PTHR12147">
    <property type="entry name" value="METALLOPEPTIDASE M28 FAMILY MEMBER"/>
    <property type="match status" value="1"/>
</dbReference>
<evidence type="ECO:0000256" key="2">
    <source>
        <dbReference type="ARBA" id="ARBA00022670"/>
    </source>
</evidence>
<dbReference type="Pfam" id="PF04389">
    <property type="entry name" value="Peptidase_M28"/>
    <property type="match status" value="1"/>
</dbReference>
<dbReference type="PANTHER" id="PTHR12147:SF56">
    <property type="entry name" value="AMINOPEPTIDASE YDR415C-RELATED"/>
    <property type="match status" value="1"/>
</dbReference>
<reference evidence="9 10" key="1">
    <citation type="submission" date="2019-12" db="EMBL/GenBank/DDBJ databases">
        <title>Genomic-based taxomic classification of the family Erythrobacteraceae.</title>
        <authorList>
            <person name="Xu L."/>
        </authorList>
    </citation>
    <scope>NUCLEOTIDE SEQUENCE [LARGE SCALE GENOMIC DNA]</scope>
    <source>
        <strain evidence="9 10">JCM 16677</strain>
    </source>
</reference>
<evidence type="ECO:0000256" key="4">
    <source>
        <dbReference type="ARBA" id="ARBA00022729"/>
    </source>
</evidence>
<evidence type="ECO:0000256" key="1">
    <source>
        <dbReference type="ARBA" id="ARBA00022438"/>
    </source>
</evidence>
<gene>
    <name evidence="9" type="ORF">GRI94_12000</name>
</gene>
<evidence type="ECO:0000256" key="3">
    <source>
        <dbReference type="ARBA" id="ARBA00022723"/>
    </source>
</evidence>
<dbReference type="Proteomes" id="UP000446786">
    <property type="component" value="Unassembled WGS sequence"/>
</dbReference>
<keyword evidence="6" id="KW-0862">Zinc</keyword>
<feature type="domain" description="Peptidase M28" evidence="8">
    <location>
        <begin position="261"/>
        <end position="454"/>
    </location>
</feature>
<name>A0A845ATR3_9SPHN</name>
<keyword evidence="1" id="KW-0031">Aminopeptidase</keyword>
<proteinExistence type="predicted"/>
<keyword evidence="2" id="KW-0645">Protease</keyword>
<dbReference type="InterPro" id="IPR007484">
    <property type="entry name" value="Peptidase_M28"/>
</dbReference>
<dbReference type="GO" id="GO:0006508">
    <property type="term" value="P:proteolysis"/>
    <property type="evidence" value="ECO:0007669"/>
    <property type="project" value="UniProtKB-KW"/>
</dbReference>
<dbReference type="RefSeq" id="WP_160779875.1">
    <property type="nucleotide sequence ID" value="NZ_BAAAZF010000001.1"/>
</dbReference>
<evidence type="ECO:0000313" key="10">
    <source>
        <dbReference type="Proteomes" id="UP000446786"/>
    </source>
</evidence>
<evidence type="ECO:0000256" key="5">
    <source>
        <dbReference type="ARBA" id="ARBA00022801"/>
    </source>
</evidence>
<dbReference type="PROSITE" id="PS51257">
    <property type="entry name" value="PROKAR_LIPOPROTEIN"/>
    <property type="match status" value="1"/>
</dbReference>
<evidence type="ECO:0000256" key="6">
    <source>
        <dbReference type="ARBA" id="ARBA00022833"/>
    </source>
</evidence>
<dbReference type="GO" id="GO:0046872">
    <property type="term" value="F:metal ion binding"/>
    <property type="evidence" value="ECO:0007669"/>
    <property type="project" value="UniProtKB-KW"/>
</dbReference>
<dbReference type="InterPro" id="IPR045175">
    <property type="entry name" value="M28_fam"/>
</dbReference>
<accession>A0A845ATR3</accession>
<dbReference type="GO" id="GO:0008235">
    <property type="term" value="F:metalloexopeptidase activity"/>
    <property type="evidence" value="ECO:0007669"/>
    <property type="project" value="InterPro"/>
</dbReference>
<evidence type="ECO:0000256" key="7">
    <source>
        <dbReference type="SAM" id="SignalP"/>
    </source>
</evidence>
<dbReference type="GO" id="GO:0004177">
    <property type="term" value="F:aminopeptidase activity"/>
    <property type="evidence" value="ECO:0007669"/>
    <property type="project" value="UniProtKB-KW"/>
</dbReference>
<dbReference type="SUPFAM" id="SSF53187">
    <property type="entry name" value="Zn-dependent exopeptidases"/>
    <property type="match status" value="1"/>
</dbReference>
<organism evidence="9 10">
    <name type="scientific">Parerythrobacter jejuensis</name>
    <dbReference type="NCBI Taxonomy" id="795812"/>
    <lineage>
        <taxon>Bacteria</taxon>
        <taxon>Pseudomonadati</taxon>
        <taxon>Pseudomonadota</taxon>
        <taxon>Alphaproteobacteria</taxon>
        <taxon>Sphingomonadales</taxon>
        <taxon>Erythrobacteraceae</taxon>
        <taxon>Parerythrobacter</taxon>
    </lineage>
</organism>
<protein>
    <submittedName>
        <fullName evidence="9">M28 family peptidase</fullName>
    </submittedName>
</protein>
<dbReference type="OrthoDB" id="9778250at2"/>